<keyword evidence="6" id="KW-0998">Cell outer membrane</keyword>
<evidence type="ECO:0000313" key="10">
    <source>
        <dbReference type="EMBL" id="MEI7035796.1"/>
    </source>
</evidence>
<dbReference type="PROSITE" id="PS51257">
    <property type="entry name" value="PROKAR_LIPOPROTEIN"/>
    <property type="match status" value="1"/>
</dbReference>
<dbReference type="Pfam" id="PF04348">
    <property type="entry name" value="LppC"/>
    <property type="match status" value="2"/>
</dbReference>
<keyword evidence="3" id="KW-0573">Peptidoglycan synthesis</keyword>
<gene>
    <name evidence="10" type="ORF">WAT24_03375</name>
</gene>
<dbReference type="SUPFAM" id="SSF53822">
    <property type="entry name" value="Periplasmic binding protein-like I"/>
    <property type="match status" value="1"/>
</dbReference>
<keyword evidence="7" id="KW-0449">Lipoprotein</keyword>
<feature type="chain" id="PRO_5046827516" evidence="9">
    <location>
        <begin position="28"/>
        <end position="663"/>
    </location>
</feature>
<evidence type="ECO:0000313" key="11">
    <source>
        <dbReference type="Proteomes" id="UP001381174"/>
    </source>
</evidence>
<accession>A0ABU8J8C2</accession>
<proteinExistence type="predicted"/>
<evidence type="ECO:0000256" key="5">
    <source>
        <dbReference type="ARBA" id="ARBA00023139"/>
    </source>
</evidence>
<dbReference type="CDD" id="cd06339">
    <property type="entry name" value="PBP1_YraM_LppC_lipoprotein-like"/>
    <property type="match status" value="1"/>
</dbReference>
<protein>
    <submittedName>
        <fullName evidence="10">Penicillin-binding protein activator</fullName>
    </submittedName>
</protein>
<keyword evidence="11" id="KW-1185">Reference proteome</keyword>
<name>A0ABU8J8C2_9GAMM</name>
<sequence length="663" mass="69733">MSTTTKGHSMRLLRAAGLGLLIALALAACVPGAVTRTPQELAAAAHAEQLARQGQFDQAIQAYLDLAQQTRDPDHYRVLAAEVYREEGAIGQAAPLLDQVRRQRLQAEDAARYDLLRAELALARHDAHTALQLTTQPTPVPPALELRLLELRARAMEASGDVWGAARTRVQMDPQLQGLDHTQNRKQILDLLQRLGVGPLKRRASAMQAGDRMLPWVNEALTQLGVPVAQPQPDLDQPVGTMLPGANANVREGYRMPTQVALLLPLDGNFAGASGAIRQGFFAAYADAARTHAPRARVRVYDSGGTADGAVKAYQQAASDGALLVVGPLTRTEVAAVFGQPQLPVPLLALNHPDDRSLPASGATEFGLLPETEGAQAADHMVERGLHGAYVIVSDDDFAQRAAGAFKAELEARGGHVAGTATLPTGKVNYASTIAGLGMPTSAMPLPETSPAPPGSAPAPAGTTVSPAVPASVPNGDTGIFISMRPEQARLLLPQLQIAHVGLPVFGTSHIYAGEDDAAANRDLDGVEFCDAPWLFDAQPGLPNHAAIAAQLPSARGTSARLFALGMDAWNLVPYLDWLREHPGSYLPGATGQLAEDQFGRVRRVLVWARFQDGVARPLTGSLELDDVPAAAPPVDEGSRTPIPAGASSAPAPAGTTEPPAGH</sequence>
<evidence type="ECO:0000256" key="4">
    <source>
        <dbReference type="ARBA" id="ARBA00023136"/>
    </source>
</evidence>
<evidence type="ECO:0000256" key="9">
    <source>
        <dbReference type="SAM" id="SignalP"/>
    </source>
</evidence>
<dbReference type="Gene3D" id="3.40.50.2300">
    <property type="match status" value="2"/>
</dbReference>
<dbReference type="InterPro" id="IPR028082">
    <property type="entry name" value="Peripla_BP_I"/>
</dbReference>
<dbReference type="InterPro" id="IPR011990">
    <property type="entry name" value="TPR-like_helical_dom_sf"/>
</dbReference>
<reference evidence="10 11" key="1">
    <citation type="journal article" date="2014" name="Int. J. Syst. Evol. Microbiol.">
        <title>Fulvimonas yonginensis sp. nov., isolated from greenhouse soil, and emended description of the genus Fulvimonas.</title>
        <authorList>
            <person name="Ahn J.H."/>
            <person name="Kim S.J."/>
            <person name="Weon H.Y."/>
            <person name="Hong S.B."/>
            <person name="Seok S.J."/>
            <person name="Kwon S.W."/>
        </authorList>
    </citation>
    <scope>NUCLEOTIDE SEQUENCE [LARGE SCALE GENOMIC DNA]</scope>
    <source>
        <strain evidence="10 11">KACC 16952</strain>
    </source>
</reference>
<keyword evidence="2" id="KW-0133">Cell shape</keyword>
<dbReference type="EMBL" id="JBBBNY010000002">
    <property type="protein sequence ID" value="MEI7035796.1"/>
    <property type="molecule type" value="Genomic_DNA"/>
</dbReference>
<evidence type="ECO:0000256" key="8">
    <source>
        <dbReference type="SAM" id="MobiDB-lite"/>
    </source>
</evidence>
<evidence type="ECO:0000256" key="3">
    <source>
        <dbReference type="ARBA" id="ARBA00022984"/>
    </source>
</evidence>
<organism evidence="10 11">
    <name type="scientific">Fulvimonas yonginensis</name>
    <dbReference type="NCBI Taxonomy" id="1495200"/>
    <lineage>
        <taxon>Bacteria</taxon>
        <taxon>Pseudomonadati</taxon>
        <taxon>Pseudomonadota</taxon>
        <taxon>Gammaproteobacteria</taxon>
        <taxon>Lysobacterales</taxon>
        <taxon>Rhodanobacteraceae</taxon>
        <taxon>Fulvimonas</taxon>
    </lineage>
</organism>
<keyword evidence="1 9" id="KW-0732">Signal</keyword>
<evidence type="ECO:0000256" key="6">
    <source>
        <dbReference type="ARBA" id="ARBA00023237"/>
    </source>
</evidence>
<evidence type="ECO:0000256" key="2">
    <source>
        <dbReference type="ARBA" id="ARBA00022960"/>
    </source>
</evidence>
<feature type="region of interest" description="Disordered" evidence="8">
    <location>
        <begin position="626"/>
        <end position="663"/>
    </location>
</feature>
<evidence type="ECO:0000256" key="7">
    <source>
        <dbReference type="ARBA" id="ARBA00023288"/>
    </source>
</evidence>
<dbReference type="SUPFAM" id="SSF48452">
    <property type="entry name" value="TPR-like"/>
    <property type="match status" value="1"/>
</dbReference>
<dbReference type="InterPro" id="IPR007443">
    <property type="entry name" value="LpoA"/>
</dbReference>
<dbReference type="Proteomes" id="UP001381174">
    <property type="component" value="Unassembled WGS sequence"/>
</dbReference>
<feature type="compositionally biased region" description="Pro residues" evidence="8">
    <location>
        <begin position="448"/>
        <end position="457"/>
    </location>
</feature>
<dbReference type="PANTHER" id="PTHR38038">
    <property type="entry name" value="PENICILLIN-BINDING PROTEIN ACTIVATOR LPOA"/>
    <property type="match status" value="1"/>
</dbReference>
<feature type="signal peptide" evidence="9">
    <location>
        <begin position="1"/>
        <end position="27"/>
    </location>
</feature>
<evidence type="ECO:0000256" key="1">
    <source>
        <dbReference type="ARBA" id="ARBA00022729"/>
    </source>
</evidence>
<dbReference type="Gene3D" id="1.25.40.10">
    <property type="entry name" value="Tetratricopeptide repeat domain"/>
    <property type="match status" value="1"/>
</dbReference>
<feature type="region of interest" description="Disordered" evidence="8">
    <location>
        <begin position="442"/>
        <end position="468"/>
    </location>
</feature>
<feature type="compositionally biased region" description="Low complexity" evidence="8">
    <location>
        <begin position="641"/>
        <end position="663"/>
    </location>
</feature>
<comment type="caution">
    <text evidence="10">The sequence shown here is derived from an EMBL/GenBank/DDBJ whole genome shotgun (WGS) entry which is preliminary data.</text>
</comment>
<keyword evidence="4" id="KW-0472">Membrane</keyword>
<dbReference type="PANTHER" id="PTHR38038:SF1">
    <property type="entry name" value="PENICILLIN-BINDING PROTEIN ACTIVATOR LPOA"/>
    <property type="match status" value="1"/>
</dbReference>
<keyword evidence="5" id="KW-0564">Palmitate</keyword>